<feature type="domain" description="RCK C-terminal" evidence="8">
    <location>
        <begin position="374"/>
        <end position="453"/>
    </location>
</feature>
<sequence length="453" mass="48686">MRIVICGAGQVGTTIARHLATRGDNVTVIDENADRARRIGESYDVRAILGHASHPEVLRRAGAQDADMLIAVTRSDDVNMVACQVAYSLFSVKRRVARLRHAGFLERDGSGLFAAEHMPIDVLISPEIEIAESIARRLRTPGAFEVAPFAEGKVALLGIHVEDSRAPLAGERLSEVQSRPEAVAMIPVAVRRKGRIFEPGADYRFEVGDDLYVLAEAERLAEVQQAFGHRERRARQIVIAGAGNIGVHLVHRVRSTLPGCDIKLIEIDRARAEKVAGELGDIALVLNGDALEQELLEEGQLGLADTMVTVTNDDETNIFSAVLAKQAGCKRAIALIEKGSYQRLIPTLGIDSVLDPSSATIATVLRHMRGGAIVGAHDIGEGFGEVVEVGVSAGSTIEGRSGDDLHGEGVRLLALIRGRKMFAELAGQSLRAGDRVLFLVAKGHWPAAEKLFG</sequence>
<dbReference type="Proteomes" id="UP000277498">
    <property type="component" value="Unassembled WGS sequence"/>
</dbReference>
<dbReference type="Pfam" id="PF02080">
    <property type="entry name" value="TrkA_C"/>
    <property type="match status" value="1"/>
</dbReference>
<keyword evidence="10" id="KW-1185">Reference proteome</keyword>
<reference evidence="9 10" key="1">
    <citation type="submission" date="2018-11" db="EMBL/GenBank/DDBJ databases">
        <authorList>
            <person name="Criscuolo A."/>
        </authorList>
    </citation>
    <scope>NUCLEOTIDE SEQUENCE [LARGE SCALE GENOMIC DNA]</scope>
    <source>
        <strain evidence="9">ACIP111625</strain>
    </source>
</reference>
<dbReference type="PANTHER" id="PTHR43833:SF5">
    <property type="entry name" value="TRK SYSTEM POTASSIUM UPTAKE PROTEIN TRKA"/>
    <property type="match status" value="1"/>
</dbReference>
<dbReference type="PANTHER" id="PTHR43833">
    <property type="entry name" value="POTASSIUM CHANNEL PROTEIN 2-RELATED-RELATED"/>
    <property type="match status" value="1"/>
</dbReference>
<evidence type="ECO:0000313" key="10">
    <source>
        <dbReference type="Proteomes" id="UP000277498"/>
    </source>
</evidence>
<dbReference type="Gene3D" id="3.40.50.720">
    <property type="entry name" value="NAD(P)-binding Rossmann-like Domain"/>
    <property type="match status" value="2"/>
</dbReference>
<feature type="domain" description="RCK N-terminal" evidence="7">
    <location>
        <begin position="1"/>
        <end position="119"/>
    </location>
</feature>
<keyword evidence="4" id="KW-0630">Potassium</keyword>
<feature type="domain" description="RCK C-terminal" evidence="8">
    <location>
        <begin position="144"/>
        <end position="229"/>
    </location>
</feature>
<dbReference type="Gene3D" id="3.30.70.1450">
    <property type="entry name" value="Regulator of K+ conductance, C-terminal domain"/>
    <property type="match status" value="2"/>
</dbReference>
<keyword evidence="6" id="KW-0406">Ion transport</keyword>
<dbReference type="PROSITE" id="PS51201">
    <property type="entry name" value="RCK_N"/>
    <property type="match status" value="2"/>
</dbReference>
<dbReference type="PROSITE" id="PS51202">
    <property type="entry name" value="RCK_C"/>
    <property type="match status" value="2"/>
</dbReference>
<dbReference type="SUPFAM" id="SSF51735">
    <property type="entry name" value="NAD(P)-binding Rossmann-fold domains"/>
    <property type="match status" value="2"/>
</dbReference>
<dbReference type="GO" id="GO:0015079">
    <property type="term" value="F:potassium ion transmembrane transporter activity"/>
    <property type="evidence" value="ECO:0007669"/>
    <property type="project" value="InterPro"/>
</dbReference>
<organism evidence="9 10">
    <name type="scientific">Pseudogemmobacter humi</name>
    <dbReference type="NCBI Taxonomy" id="2483812"/>
    <lineage>
        <taxon>Bacteria</taxon>
        <taxon>Pseudomonadati</taxon>
        <taxon>Pseudomonadota</taxon>
        <taxon>Alphaproteobacteria</taxon>
        <taxon>Rhodobacterales</taxon>
        <taxon>Paracoccaceae</taxon>
        <taxon>Pseudogemmobacter</taxon>
    </lineage>
</organism>
<dbReference type="Pfam" id="PF02254">
    <property type="entry name" value="TrkA_N"/>
    <property type="match status" value="2"/>
</dbReference>
<dbReference type="InterPro" id="IPR036721">
    <property type="entry name" value="RCK_C_sf"/>
</dbReference>
<protein>
    <recommendedName>
        <fullName evidence="1">Trk system potassium uptake protein TrkA</fullName>
    </recommendedName>
</protein>
<evidence type="ECO:0000256" key="3">
    <source>
        <dbReference type="ARBA" id="ARBA00022538"/>
    </source>
</evidence>
<evidence type="ECO:0000256" key="4">
    <source>
        <dbReference type="ARBA" id="ARBA00022958"/>
    </source>
</evidence>
<evidence type="ECO:0000256" key="5">
    <source>
        <dbReference type="ARBA" id="ARBA00023027"/>
    </source>
</evidence>
<dbReference type="InterPro" id="IPR006036">
    <property type="entry name" value="K_uptake_TrkA"/>
</dbReference>
<dbReference type="NCBIfam" id="NF007039">
    <property type="entry name" value="PRK09496.3-2"/>
    <property type="match status" value="1"/>
</dbReference>
<evidence type="ECO:0000259" key="7">
    <source>
        <dbReference type="PROSITE" id="PS51201"/>
    </source>
</evidence>
<dbReference type="OrthoDB" id="9775180at2"/>
<dbReference type="InterPro" id="IPR036291">
    <property type="entry name" value="NAD(P)-bd_dom_sf"/>
</dbReference>
<name>A0A3P5XGV8_9RHOB</name>
<dbReference type="RefSeq" id="WP_124088885.1">
    <property type="nucleotide sequence ID" value="NZ_UXAW01000142.1"/>
</dbReference>
<keyword evidence="2" id="KW-0813">Transport</keyword>
<dbReference type="InterPro" id="IPR006037">
    <property type="entry name" value="RCK_C"/>
</dbReference>
<evidence type="ECO:0000256" key="6">
    <source>
        <dbReference type="ARBA" id="ARBA00023065"/>
    </source>
</evidence>
<dbReference type="AlphaFoldDB" id="A0A3P5XGV8"/>
<dbReference type="SUPFAM" id="SSF116726">
    <property type="entry name" value="TrkA C-terminal domain-like"/>
    <property type="match status" value="1"/>
</dbReference>
<keyword evidence="3" id="KW-0633">Potassium transport</keyword>
<evidence type="ECO:0000313" key="9">
    <source>
        <dbReference type="EMBL" id="VDC34033.1"/>
    </source>
</evidence>
<feature type="domain" description="RCK N-terminal" evidence="7">
    <location>
        <begin position="234"/>
        <end position="354"/>
    </location>
</feature>
<dbReference type="NCBIfam" id="NF007031">
    <property type="entry name" value="PRK09496.1-2"/>
    <property type="match status" value="1"/>
</dbReference>
<evidence type="ECO:0000256" key="1">
    <source>
        <dbReference type="ARBA" id="ARBA00017378"/>
    </source>
</evidence>
<dbReference type="GO" id="GO:0005886">
    <property type="term" value="C:plasma membrane"/>
    <property type="evidence" value="ECO:0007669"/>
    <property type="project" value="InterPro"/>
</dbReference>
<evidence type="ECO:0000256" key="2">
    <source>
        <dbReference type="ARBA" id="ARBA00022448"/>
    </source>
</evidence>
<gene>
    <name evidence="9" type="primary">trkA_2</name>
    <name evidence="9" type="ORF">XINFAN_04231</name>
</gene>
<dbReference type="InterPro" id="IPR050721">
    <property type="entry name" value="Trk_Ktr_HKT_K-transport"/>
</dbReference>
<proteinExistence type="predicted"/>
<keyword evidence="5" id="KW-0520">NAD</keyword>
<dbReference type="NCBIfam" id="NF007032">
    <property type="entry name" value="PRK09496.1-4"/>
    <property type="match status" value="1"/>
</dbReference>
<evidence type="ECO:0000259" key="8">
    <source>
        <dbReference type="PROSITE" id="PS51202"/>
    </source>
</evidence>
<dbReference type="EMBL" id="UXAW01000142">
    <property type="protein sequence ID" value="VDC34033.1"/>
    <property type="molecule type" value="Genomic_DNA"/>
</dbReference>
<dbReference type="PRINTS" id="PR00335">
    <property type="entry name" value="KUPTAKETRKA"/>
</dbReference>
<accession>A0A3P5XGV8</accession>
<dbReference type="InterPro" id="IPR003148">
    <property type="entry name" value="RCK_N"/>
</dbReference>